<organism evidence="8 9">
    <name type="scientific">Haliangium ochraceum (strain DSM 14365 / JCM 11303 / SMP-2)</name>
    <dbReference type="NCBI Taxonomy" id="502025"/>
    <lineage>
        <taxon>Bacteria</taxon>
        <taxon>Pseudomonadati</taxon>
        <taxon>Myxococcota</taxon>
        <taxon>Polyangia</taxon>
        <taxon>Haliangiales</taxon>
        <taxon>Kofleriaceae</taxon>
        <taxon>Haliangium</taxon>
    </lineage>
</organism>
<keyword evidence="9" id="KW-1185">Reference proteome</keyword>
<dbReference type="InterPro" id="IPR031019">
    <property type="entry name" value="rSAM_vs_C_rich"/>
</dbReference>
<proteinExistence type="predicted"/>
<dbReference type="NCBIfam" id="TIGR04463">
    <property type="entry name" value="rSAM_vs_C_rich"/>
    <property type="match status" value="1"/>
</dbReference>
<evidence type="ECO:0000259" key="7">
    <source>
        <dbReference type="PROSITE" id="PS51918"/>
    </source>
</evidence>
<keyword evidence="6" id="KW-0411">Iron-sulfur</keyword>
<gene>
    <name evidence="8" type="ordered locus">Hoch_1624</name>
</gene>
<keyword evidence="5" id="KW-0408">Iron</keyword>
<dbReference type="SFLD" id="SFLDS00029">
    <property type="entry name" value="Radical_SAM"/>
    <property type="match status" value="1"/>
</dbReference>
<dbReference type="KEGG" id="hoh:Hoch_1624"/>
<dbReference type="Gene3D" id="3.20.20.70">
    <property type="entry name" value="Aldolase class I"/>
    <property type="match status" value="1"/>
</dbReference>
<evidence type="ECO:0000313" key="8">
    <source>
        <dbReference type="EMBL" id="ACY14174.1"/>
    </source>
</evidence>
<dbReference type="CDD" id="cd01335">
    <property type="entry name" value="Radical_SAM"/>
    <property type="match status" value="1"/>
</dbReference>
<name>D0LWS7_HALO1</name>
<dbReference type="Pfam" id="PF04055">
    <property type="entry name" value="Radical_SAM"/>
    <property type="match status" value="1"/>
</dbReference>
<evidence type="ECO:0000256" key="2">
    <source>
        <dbReference type="ARBA" id="ARBA00022485"/>
    </source>
</evidence>
<sequence length="486" mass="53930">MTALIGSRYNIFVPLVNERVLAYNSLSGGMALWEDHDQAIYQRVIDGDPLERLHPVVQQLIQGGFLVDDHVDELAVLEGQYQAHRFDEGAMILTIAPTLACNFACDYCFQGQDKPKESMSEGVQDAILALVEQSADTIKQLHVAWYGGEPLARREVIESLSDRFIALCDARGIKYDASMVTNGYFLDGETAKSMYVRRVKGVQVTIDGAPHYHDKRRVLLSGRGSFDRIVENLCEVVEATPMRISIRVNIDHRNADQIRGLIDHLDERGLSRRDTFAMYFAPIEAMTEGCHVIQPHTLTKRDYGQLEADLCRYAHDKGLAPLPYPPRFHGTCAAVRPKGLVIVPTGDIHKCWDTVTYPQHAVGTVFDVAALADSDKAKAWAQWTPFDNDTCRNCKILPNCSGACAYKFLHAGDTRGEAAVLPCPSWKYNIKERLVLRAEGSGVITADDYVREDIRTEPSELCAEVSIDGGKALPAEMQAVLAHAAP</sequence>
<dbReference type="PROSITE" id="PS51918">
    <property type="entry name" value="RADICAL_SAM"/>
    <property type="match status" value="1"/>
</dbReference>
<dbReference type="STRING" id="502025.Hoch_1624"/>
<keyword evidence="4" id="KW-0479">Metal-binding</keyword>
<dbReference type="EMBL" id="CP001804">
    <property type="protein sequence ID" value="ACY14174.1"/>
    <property type="molecule type" value="Genomic_DNA"/>
</dbReference>
<evidence type="ECO:0000256" key="1">
    <source>
        <dbReference type="ARBA" id="ARBA00001966"/>
    </source>
</evidence>
<dbReference type="UniPathway" id="UPA00782"/>
<evidence type="ECO:0000256" key="5">
    <source>
        <dbReference type="ARBA" id="ARBA00023004"/>
    </source>
</evidence>
<dbReference type="GO" id="GO:0016491">
    <property type="term" value="F:oxidoreductase activity"/>
    <property type="evidence" value="ECO:0007669"/>
    <property type="project" value="InterPro"/>
</dbReference>
<dbReference type="PANTHER" id="PTHR43787">
    <property type="entry name" value="FEMO COFACTOR BIOSYNTHESIS PROTEIN NIFB-RELATED"/>
    <property type="match status" value="1"/>
</dbReference>
<dbReference type="eggNOG" id="COG0641">
    <property type="taxonomic scope" value="Bacteria"/>
</dbReference>
<dbReference type="NCBIfam" id="TIGR04085">
    <property type="entry name" value="rSAM_more_4Fe4S"/>
    <property type="match status" value="1"/>
</dbReference>
<dbReference type="InterPro" id="IPR013785">
    <property type="entry name" value="Aldolase_TIM"/>
</dbReference>
<evidence type="ECO:0000256" key="4">
    <source>
        <dbReference type="ARBA" id="ARBA00022723"/>
    </source>
</evidence>
<dbReference type="PANTHER" id="PTHR43787:SF3">
    <property type="entry name" value="ARYLSULFATASE REGULATORY PROTEIN"/>
    <property type="match status" value="1"/>
</dbReference>
<dbReference type="AlphaFoldDB" id="D0LWS7"/>
<dbReference type="SFLD" id="SFLDG01386">
    <property type="entry name" value="main_SPASM_domain-containing"/>
    <property type="match status" value="1"/>
</dbReference>
<dbReference type="SUPFAM" id="SSF102114">
    <property type="entry name" value="Radical SAM enzymes"/>
    <property type="match status" value="1"/>
</dbReference>
<dbReference type="SFLD" id="SFLDG01067">
    <property type="entry name" value="SPASM/twitch_domain_containing"/>
    <property type="match status" value="1"/>
</dbReference>
<dbReference type="RefSeq" id="WP_012826782.1">
    <property type="nucleotide sequence ID" value="NC_013440.1"/>
</dbReference>
<dbReference type="InterPro" id="IPR007197">
    <property type="entry name" value="rSAM"/>
</dbReference>
<dbReference type="SFLD" id="SFLDG01384">
    <property type="entry name" value="thioether_bond_formation_requi"/>
    <property type="match status" value="1"/>
</dbReference>
<evidence type="ECO:0000256" key="3">
    <source>
        <dbReference type="ARBA" id="ARBA00022691"/>
    </source>
</evidence>
<dbReference type="HOGENOM" id="CLU_009273_3_1_7"/>
<accession>D0LWS7</accession>
<dbReference type="GO" id="GO:0046872">
    <property type="term" value="F:metal ion binding"/>
    <property type="evidence" value="ECO:0007669"/>
    <property type="project" value="UniProtKB-KW"/>
</dbReference>
<comment type="cofactor">
    <cofactor evidence="1">
        <name>[4Fe-4S] cluster</name>
        <dbReference type="ChEBI" id="CHEBI:49883"/>
    </cofactor>
</comment>
<feature type="domain" description="Radical SAM core" evidence="7">
    <location>
        <begin position="85"/>
        <end position="316"/>
    </location>
</feature>
<evidence type="ECO:0000313" key="9">
    <source>
        <dbReference type="Proteomes" id="UP000001880"/>
    </source>
</evidence>
<keyword evidence="3" id="KW-0949">S-adenosyl-L-methionine</keyword>
<dbReference type="InterPro" id="IPR058240">
    <property type="entry name" value="rSAM_sf"/>
</dbReference>
<keyword evidence="2" id="KW-0004">4Fe-4S</keyword>
<dbReference type="InterPro" id="IPR023867">
    <property type="entry name" value="Sulphatase_maturase_rSAM"/>
</dbReference>
<dbReference type="Proteomes" id="UP000001880">
    <property type="component" value="Chromosome"/>
</dbReference>
<protein>
    <submittedName>
        <fullName evidence="8">Radical SAM domain protein</fullName>
    </submittedName>
</protein>
<evidence type="ECO:0000256" key="6">
    <source>
        <dbReference type="ARBA" id="ARBA00023014"/>
    </source>
</evidence>
<dbReference type="GO" id="GO:0051539">
    <property type="term" value="F:4 iron, 4 sulfur cluster binding"/>
    <property type="evidence" value="ECO:0007669"/>
    <property type="project" value="UniProtKB-KW"/>
</dbReference>
<reference evidence="8 9" key="1">
    <citation type="journal article" date="2010" name="Stand. Genomic Sci.">
        <title>Complete genome sequence of Haliangium ochraceum type strain (SMP-2).</title>
        <authorList>
            <consortium name="US DOE Joint Genome Institute (JGI-PGF)"/>
            <person name="Ivanova N."/>
            <person name="Daum C."/>
            <person name="Lang E."/>
            <person name="Abt B."/>
            <person name="Kopitz M."/>
            <person name="Saunders E."/>
            <person name="Lapidus A."/>
            <person name="Lucas S."/>
            <person name="Glavina Del Rio T."/>
            <person name="Nolan M."/>
            <person name="Tice H."/>
            <person name="Copeland A."/>
            <person name="Cheng J.F."/>
            <person name="Chen F."/>
            <person name="Bruce D."/>
            <person name="Goodwin L."/>
            <person name="Pitluck S."/>
            <person name="Mavromatis K."/>
            <person name="Pati A."/>
            <person name="Mikhailova N."/>
            <person name="Chen A."/>
            <person name="Palaniappan K."/>
            <person name="Land M."/>
            <person name="Hauser L."/>
            <person name="Chang Y.J."/>
            <person name="Jeffries C.D."/>
            <person name="Detter J.C."/>
            <person name="Brettin T."/>
            <person name="Rohde M."/>
            <person name="Goker M."/>
            <person name="Bristow J."/>
            <person name="Markowitz V."/>
            <person name="Eisen J.A."/>
            <person name="Hugenholtz P."/>
            <person name="Kyrpides N.C."/>
            <person name="Klenk H.P."/>
        </authorList>
    </citation>
    <scope>NUCLEOTIDE SEQUENCE [LARGE SCALE GENOMIC DNA]</scope>
    <source>
        <strain evidence="9">DSM 14365 / CIP 107738 / JCM 11303 / AJ 13395 / SMP-2</strain>
    </source>
</reference>
<dbReference type="InterPro" id="IPR023885">
    <property type="entry name" value="4Fe4S-binding_SPASM_dom"/>
</dbReference>